<accession>A0ABV5CGR8</accession>
<evidence type="ECO:0000256" key="4">
    <source>
        <dbReference type="ARBA" id="ARBA00022692"/>
    </source>
</evidence>
<keyword evidence="4 10" id="KW-0812">Transmembrane</keyword>
<comment type="similarity">
    <text evidence="10 11">Belongs to the TonB-dependent receptor family.</text>
</comment>
<evidence type="ECO:0000256" key="6">
    <source>
        <dbReference type="ARBA" id="ARBA00023077"/>
    </source>
</evidence>
<dbReference type="RefSeq" id="WP_375558263.1">
    <property type="nucleotide sequence ID" value="NZ_JBBVGT010000003.1"/>
</dbReference>
<evidence type="ECO:0000256" key="2">
    <source>
        <dbReference type="ARBA" id="ARBA00022448"/>
    </source>
</evidence>
<dbReference type="Gene3D" id="2.40.170.20">
    <property type="entry name" value="TonB-dependent receptor, beta-barrel domain"/>
    <property type="match status" value="1"/>
</dbReference>
<feature type="domain" description="TonB-dependent receptor plug" evidence="13">
    <location>
        <begin position="131"/>
        <end position="233"/>
    </location>
</feature>
<feature type="domain" description="TonB-dependent receptor-like beta-barrel" evidence="12">
    <location>
        <begin position="454"/>
        <end position="990"/>
    </location>
</feature>
<keyword evidence="3 10" id="KW-1134">Transmembrane beta strand</keyword>
<dbReference type="InterPro" id="IPR039426">
    <property type="entry name" value="TonB-dep_rcpt-like"/>
</dbReference>
<evidence type="ECO:0000256" key="9">
    <source>
        <dbReference type="ARBA" id="ARBA00023237"/>
    </source>
</evidence>
<evidence type="ECO:0000313" key="14">
    <source>
        <dbReference type="EMBL" id="MFB5946734.1"/>
    </source>
</evidence>
<keyword evidence="2 10" id="KW-0813">Transport</keyword>
<evidence type="ECO:0000256" key="7">
    <source>
        <dbReference type="ARBA" id="ARBA00023136"/>
    </source>
</evidence>
<dbReference type="PANTHER" id="PTHR30069:SF29">
    <property type="entry name" value="HEMOGLOBIN AND HEMOGLOBIN-HAPTOGLOBIN-BINDING PROTEIN 1-RELATED"/>
    <property type="match status" value="1"/>
</dbReference>
<dbReference type="InterPro" id="IPR037066">
    <property type="entry name" value="Plug_dom_sf"/>
</dbReference>
<dbReference type="EMBL" id="JBBVGT010000003">
    <property type="protein sequence ID" value="MFB5946734.1"/>
    <property type="molecule type" value="Genomic_DNA"/>
</dbReference>
<name>A0ABV5CGR8_9SPHI</name>
<dbReference type="Proteomes" id="UP001580928">
    <property type="component" value="Unassembled WGS sequence"/>
</dbReference>
<dbReference type="InterPro" id="IPR036942">
    <property type="entry name" value="Beta-barrel_TonB_sf"/>
</dbReference>
<dbReference type="NCBIfam" id="TIGR04057">
    <property type="entry name" value="SusC_RagA_signa"/>
    <property type="match status" value="1"/>
</dbReference>
<evidence type="ECO:0000256" key="10">
    <source>
        <dbReference type="PROSITE-ProRule" id="PRU01360"/>
    </source>
</evidence>
<comment type="caution">
    <text evidence="14">The sequence shown here is derived from an EMBL/GenBank/DDBJ whole genome shotgun (WGS) entry which is preliminary data.</text>
</comment>
<dbReference type="SUPFAM" id="SSF56935">
    <property type="entry name" value="Porins"/>
    <property type="match status" value="1"/>
</dbReference>
<dbReference type="Pfam" id="PF07715">
    <property type="entry name" value="Plug"/>
    <property type="match status" value="1"/>
</dbReference>
<dbReference type="NCBIfam" id="TIGR04056">
    <property type="entry name" value="OMP_RagA_SusC"/>
    <property type="match status" value="1"/>
</dbReference>
<dbReference type="InterPro" id="IPR023996">
    <property type="entry name" value="TonB-dep_OMP_SusC/RagA"/>
</dbReference>
<reference evidence="14 15" key="1">
    <citation type="submission" date="2024-04" db="EMBL/GenBank/DDBJ databases">
        <title>Albibacterium profundi sp. nov., isolated from sediment of the Challenger Deep of Mariana Trench.</title>
        <authorList>
            <person name="Wang Y."/>
        </authorList>
    </citation>
    <scope>NUCLEOTIDE SEQUENCE [LARGE SCALE GENOMIC DNA]</scope>
    <source>
        <strain evidence="14 15">RHL897</strain>
    </source>
</reference>
<proteinExistence type="inferred from homology"/>
<evidence type="ECO:0000256" key="1">
    <source>
        <dbReference type="ARBA" id="ARBA00004571"/>
    </source>
</evidence>
<evidence type="ECO:0000259" key="12">
    <source>
        <dbReference type="Pfam" id="PF00593"/>
    </source>
</evidence>
<keyword evidence="15" id="KW-1185">Reference proteome</keyword>
<evidence type="ECO:0000256" key="3">
    <source>
        <dbReference type="ARBA" id="ARBA00022452"/>
    </source>
</evidence>
<dbReference type="InterPro" id="IPR012910">
    <property type="entry name" value="Plug_dom"/>
</dbReference>
<organism evidence="14 15">
    <name type="scientific">Albibacterium profundi</name>
    <dbReference type="NCBI Taxonomy" id="3134906"/>
    <lineage>
        <taxon>Bacteria</taxon>
        <taxon>Pseudomonadati</taxon>
        <taxon>Bacteroidota</taxon>
        <taxon>Sphingobacteriia</taxon>
        <taxon>Sphingobacteriales</taxon>
        <taxon>Sphingobacteriaceae</taxon>
        <taxon>Albibacterium</taxon>
    </lineage>
</organism>
<evidence type="ECO:0000313" key="15">
    <source>
        <dbReference type="Proteomes" id="UP001580928"/>
    </source>
</evidence>
<dbReference type="Pfam" id="PF13715">
    <property type="entry name" value="CarbopepD_reg_2"/>
    <property type="match status" value="1"/>
</dbReference>
<dbReference type="InterPro" id="IPR000531">
    <property type="entry name" value="Beta-barrel_TonB"/>
</dbReference>
<dbReference type="PANTHER" id="PTHR30069">
    <property type="entry name" value="TONB-DEPENDENT OUTER MEMBRANE RECEPTOR"/>
    <property type="match status" value="1"/>
</dbReference>
<dbReference type="PROSITE" id="PS52016">
    <property type="entry name" value="TONB_DEPENDENT_REC_3"/>
    <property type="match status" value="1"/>
</dbReference>
<dbReference type="Gene3D" id="2.170.130.10">
    <property type="entry name" value="TonB-dependent receptor, plug domain"/>
    <property type="match status" value="1"/>
</dbReference>
<gene>
    <name evidence="14" type="ORF">WKR92_12950</name>
</gene>
<dbReference type="Pfam" id="PF00593">
    <property type="entry name" value="TonB_dep_Rec_b-barrel"/>
    <property type="match status" value="1"/>
</dbReference>
<evidence type="ECO:0000256" key="5">
    <source>
        <dbReference type="ARBA" id="ARBA00022729"/>
    </source>
</evidence>
<keyword evidence="6 11" id="KW-0798">TonB box</keyword>
<dbReference type="SUPFAM" id="SSF49464">
    <property type="entry name" value="Carboxypeptidase regulatory domain-like"/>
    <property type="match status" value="1"/>
</dbReference>
<evidence type="ECO:0000259" key="13">
    <source>
        <dbReference type="Pfam" id="PF07715"/>
    </source>
</evidence>
<evidence type="ECO:0000256" key="8">
    <source>
        <dbReference type="ARBA" id="ARBA00023170"/>
    </source>
</evidence>
<keyword evidence="8 14" id="KW-0675">Receptor</keyword>
<comment type="subcellular location">
    <subcellularLocation>
        <location evidence="1 10">Cell outer membrane</location>
        <topology evidence="1 10">Multi-pass membrane protein</topology>
    </subcellularLocation>
</comment>
<keyword evidence="7 10" id="KW-0472">Membrane</keyword>
<dbReference type="InterPro" id="IPR008969">
    <property type="entry name" value="CarboxyPept-like_regulatory"/>
</dbReference>
<keyword evidence="9 10" id="KW-0998">Cell outer membrane</keyword>
<evidence type="ECO:0000256" key="11">
    <source>
        <dbReference type="RuleBase" id="RU003357"/>
    </source>
</evidence>
<protein>
    <submittedName>
        <fullName evidence="14">TonB-dependent receptor</fullName>
    </submittedName>
</protein>
<dbReference type="InterPro" id="IPR023997">
    <property type="entry name" value="TonB-dep_OMP_SusC/RagA_CS"/>
</dbReference>
<sequence length="1035" mass="115311">MKNLDFLFKQKQRYLIRYLAAFSLLICMLPFGIKAQELVTVEGVVKAAEDGGTLPGVSIMANNQPLISTDNNGQFSVSVAVGTELKFQFVGMQSQTVTVNQNTGQLNIVLERSTNNLEDVVVVGYGEQVRQNLTGAITTVDMEDRENEPITNVSNALHGVPGLFTNLSNSMPGVDRATIRIRGVGTLNNSNPLVLVDGIEYSMDELNPADIANITILKDASAAIYGSRAANGVILVTTKTGKGRSKVNYNYYIGSQEATRLPDAIWDPLAYMRLKNQAGLNSGKSQPEYSDEEIAAYEAGVGKDPYLYPASNWFDIAMEPGLMQKHDLSFSGSSETINYRLSVGFLDRDGIVIGPNNNENKYSLGINTSAKVNDRLTVGLTLNGYYRNYTQPVYGNGDFWKGVMRALPLLPDTLANGAYGVPTIRTQGRNNWEHPRMLAEQGNYKKTVQRFLTTLYADYQLPFNITYHAKLGMDKYDGFQERFVPHMTKQLNQPDENGDPIIQTWNNPATAPRAYNYDYNDMKLHIFNTLSWAGNFSEDHNLNLMIGGGYDWYHSQGFDAQTTGYLDGSLTAIGVGTERLAINGSSTEDILISYFGRANYDYKEKYLLELTARYDGSSRFAPGKRWGFFPGASAAWRLDKETFMEDSFFDFFKLRASVGSMGNQAVSLYSYEQSIVLGQDYSFGGALVSGAATNSYSDPNISWETTTSYNLGVDLGIFNNKLSFTGEVYKRRTTDILRTVNLPAQVGNLGGPKRNVGTVDNTGYELSLAYRDQKGDWWYDVSGNFNYNKNEVIDLDGQILYDDGTNLSTITQEGLPMNSHYLLEAVGIFQTDEEIEQWADQGSGTIPGFIKYRDVNGDGIINGDDRVVMNSSSIMPKYTFGAQFNVGYKGFDLGATFQGVAGMKVYPTGNIAFPFNNGANATWEWATDAWTPENTNARLPIVTEAKDGQANFRRSDFWLRDGSYLRIRNIQLGYSLPERWLSQIKVQNIHLYVNLQNYFTFSKYKDYDPETSVNVSSLYHYPMIKTLSGGINVTF</sequence>
<keyword evidence="5" id="KW-0732">Signal</keyword>